<keyword evidence="2" id="KW-0732">Signal</keyword>
<dbReference type="PROSITE" id="PS51257">
    <property type="entry name" value="PROKAR_LIPOPROTEIN"/>
    <property type="match status" value="1"/>
</dbReference>
<sequence>MRVRVLAAATTLGAALVLSACSGSPDPAPVPAPSVASTPVPSSGSASPTDPAAAPAVTPIPGPGREAPATPGAVPTLPVAECLVGRYQLVRFVAVGGSTYGTGQGGDVTVAFDDGRYTLAGAGERPMVVTAGGQSGDLRVDGEVRGTYALKGGTATFTSGSTSGGGTLDDGSGGQAQRLTMKQVDSVIGLAGDGKVACTAQAMTITLKAIRLELGRV</sequence>
<feature type="region of interest" description="Disordered" evidence="1">
    <location>
        <begin position="27"/>
        <end position="72"/>
    </location>
</feature>
<evidence type="ECO:0000256" key="2">
    <source>
        <dbReference type="SAM" id="SignalP"/>
    </source>
</evidence>
<name>A0ABP6WVI4_9ACTN</name>
<evidence type="ECO:0000313" key="3">
    <source>
        <dbReference type="EMBL" id="GAA3554685.1"/>
    </source>
</evidence>
<evidence type="ECO:0000256" key="1">
    <source>
        <dbReference type="SAM" id="MobiDB-lite"/>
    </source>
</evidence>
<gene>
    <name evidence="3" type="ORF">GCM10022197_07260</name>
</gene>
<keyword evidence="4" id="KW-1185">Reference proteome</keyword>
<comment type="caution">
    <text evidence="3">The sequence shown here is derived from an EMBL/GenBank/DDBJ whole genome shotgun (WGS) entry which is preliminary data.</text>
</comment>
<reference evidence="4" key="1">
    <citation type="journal article" date="2019" name="Int. J. Syst. Evol. Microbiol.">
        <title>The Global Catalogue of Microorganisms (GCM) 10K type strain sequencing project: providing services to taxonomists for standard genome sequencing and annotation.</title>
        <authorList>
            <consortium name="The Broad Institute Genomics Platform"/>
            <consortium name="The Broad Institute Genome Sequencing Center for Infectious Disease"/>
            <person name="Wu L."/>
            <person name="Ma J."/>
        </authorList>
    </citation>
    <scope>NUCLEOTIDE SEQUENCE [LARGE SCALE GENOMIC DNA]</scope>
    <source>
        <strain evidence="4">JCM 16540</strain>
    </source>
</reference>
<feature type="compositionally biased region" description="Low complexity" evidence="1">
    <location>
        <begin position="33"/>
        <end position="59"/>
    </location>
</feature>
<protein>
    <recommendedName>
        <fullName evidence="5">Lipoprotein</fullName>
    </recommendedName>
</protein>
<feature type="signal peptide" evidence="2">
    <location>
        <begin position="1"/>
        <end position="20"/>
    </location>
</feature>
<accession>A0ABP6WVI4</accession>
<organism evidence="3 4">
    <name type="scientific">Microlunatus spumicola</name>
    <dbReference type="NCBI Taxonomy" id="81499"/>
    <lineage>
        <taxon>Bacteria</taxon>
        <taxon>Bacillati</taxon>
        <taxon>Actinomycetota</taxon>
        <taxon>Actinomycetes</taxon>
        <taxon>Propionibacteriales</taxon>
        <taxon>Propionibacteriaceae</taxon>
        <taxon>Microlunatus</taxon>
    </lineage>
</organism>
<feature type="chain" id="PRO_5046256603" description="Lipoprotein" evidence="2">
    <location>
        <begin position="21"/>
        <end position="217"/>
    </location>
</feature>
<proteinExistence type="predicted"/>
<dbReference type="Proteomes" id="UP001500767">
    <property type="component" value="Unassembled WGS sequence"/>
</dbReference>
<evidence type="ECO:0000313" key="4">
    <source>
        <dbReference type="Proteomes" id="UP001500767"/>
    </source>
</evidence>
<dbReference type="RefSeq" id="WP_344741086.1">
    <property type="nucleotide sequence ID" value="NZ_BAAAYR010000001.1"/>
</dbReference>
<evidence type="ECO:0008006" key="5">
    <source>
        <dbReference type="Google" id="ProtNLM"/>
    </source>
</evidence>
<dbReference type="EMBL" id="BAAAYR010000001">
    <property type="protein sequence ID" value="GAA3554685.1"/>
    <property type="molecule type" value="Genomic_DNA"/>
</dbReference>